<evidence type="ECO:0000256" key="2">
    <source>
        <dbReference type="ARBA" id="ARBA00023004"/>
    </source>
</evidence>
<dbReference type="KEGG" id="bacg:D2962_04835"/>
<dbReference type="GO" id="GO:0046872">
    <property type="term" value="F:metal ion binding"/>
    <property type="evidence" value="ECO:0007669"/>
    <property type="project" value="UniProtKB-KW"/>
</dbReference>
<dbReference type="Proteomes" id="UP000280960">
    <property type="component" value="Chromosome"/>
</dbReference>
<keyword evidence="6" id="KW-1185">Reference proteome</keyword>
<sequence>MEVSMREDKLKLRRKIYRLVAEHAKKLDNLQDVYSAVMDSVGEDISRAEAEARVRAALGTFEKGEIPKEVDFPFISVIEKACDRKDENCGCHMSCEPGAIRMDEKGKPAIDIDKCLSCGLCIIACPEGAITDKTEIAQTIDLIKKHKRVYAVLAPAFAGQFGPDVSEEQIKTALLMLGFYDVLEVALGADMITVKEAEEFLRRMDRGDKFMITSCCCPPFVRMAKGYRPKIAGLVSDSVSPMVAIARFIKAEDENAKVVFIGPCIAKKTEAKLPELKDAVECVLTFEELSAIFEAYKIELEKLEVKMPMTDASHDGRIYGHTGGVSTAIITSIKSLRPNTKVNARHGNGIKECKQILDAVELGTLEANFVEGMACIGGCVGGPGKLVDPEEGARAVDEFAQKSGVKEAVANNAANILFRKYKDRVKLESLKM</sequence>
<dbReference type="InterPro" id="IPR009016">
    <property type="entry name" value="Fe_hydrogenase"/>
</dbReference>
<dbReference type="Gene3D" id="3.30.70.20">
    <property type="match status" value="1"/>
</dbReference>
<feature type="domain" description="4Fe-4S ferredoxin-type" evidence="4">
    <location>
        <begin position="106"/>
        <end position="135"/>
    </location>
</feature>
<dbReference type="PANTHER" id="PTHR11615">
    <property type="entry name" value="NITRATE, FORMATE, IRON DEHYDROGENASE"/>
    <property type="match status" value="1"/>
</dbReference>
<protein>
    <submittedName>
        <fullName evidence="5">Iron hydrogenase</fullName>
    </submittedName>
</protein>
<dbReference type="Gene3D" id="3.40.950.10">
    <property type="entry name" value="Fe-only Hydrogenase (Larger Subunit), Chain L, domain 3"/>
    <property type="match status" value="1"/>
</dbReference>
<dbReference type="SUPFAM" id="SSF53920">
    <property type="entry name" value="Fe-only hydrogenase"/>
    <property type="match status" value="1"/>
</dbReference>
<evidence type="ECO:0000313" key="5">
    <source>
        <dbReference type="EMBL" id="AYO30023.1"/>
    </source>
</evidence>
<dbReference type="Pfam" id="PF12837">
    <property type="entry name" value="Fer4_6"/>
    <property type="match status" value="1"/>
</dbReference>
<evidence type="ECO:0000256" key="1">
    <source>
        <dbReference type="ARBA" id="ARBA00022723"/>
    </source>
</evidence>
<evidence type="ECO:0000256" key="3">
    <source>
        <dbReference type="ARBA" id="ARBA00023014"/>
    </source>
</evidence>
<evidence type="ECO:0000313" key="6">
    <source>
        <dbReference type="Proteomes" id="UP000280960"/>
    </source>
</evidence>
<dbReference type="GO" id="GO:0051536">
    <property type="term" value="F:iron-sulfur cluster binding"/>
    <property type="evidence" value="ECO:0007669"/>
    <property type="project" value="UniProtKB-KW"/>
</dbReference>
<accession>A0A3G2R3G6</accession>
<dbReference type="InterPro" id="IPR017900">
    <property type="entry name" value="4Fe4S_Fe_S_CS"/>
</dbReference>
<evidence type="ECO:0000259" key="4">
    <source>
        <dbReference type="PROSITE" id="PS51379"/>
    </source>
</evidence>
<organism evidence="5 6">
    <name type="scientific">Biomaibacter acetigenes</name>
    <dbReference type="NCBI Taxonomy" id="2316383"/>
    <lineage>
        <taxon>Bacteria</taxon>
        <taxon>Bacillati</taxon>
        <taxon>Bacillota</taxon>
        <taxon>Clostridia</taxon>
        <taxon>Thermosediminibacterales</taxon>
        <taxon>Tepidanaerobacteraceae</taxon>
        <taxon>Biomaibacter</taxon>
    </lineage>
</organism>
<gene>
    <name evidence="5" type="ORF">D2962_04835</name>
</gene>
<keyword evidence="2" id="KW-0408">Iron</keyword>
<keyword evidence="3" id="KW-0411">Iron-sulfur</keyword>
<dbReference type="PROSITE" id="PS00198">
    <property type="entry name" value="4FE4S_FER_1"/>
    <property type="match status" value="1"/>
</dbReference>
<dbReference type="InterPro" id="IPR017896">
    <property type="entry name" value="4Fe4S_Fe-S-bd"/>
</dbReference>
<dbReference type="SUPFAM" id="SSF54862">
    <property type="entry name" value="4Fe-4S ferredoxins"/>
    <property type="match status" value="1"/>
</dbReference>
<dbReference type="InterPro" id="IPR050340">
    <property type="entry name" value="Cytosolic_Fe-S_CAF"/>
</dbReference>
<dbReference type="InterPro" id="IPR004108">
    <property type="entry name" value="Fe_hydrogenase_lsu_C"/>
</dbReference>
<proteinExistence type="predicted"/>
<dbReference type="AlphaFoldDB" id="A0A3G2R3G6"/>
<dbReference type="PROSITE" id="PS51379">
    <property type="entry name" value="4FE4S_FER_2"/>
    <property type="match status" value="1"/>
</dbReference>
<reference evidence="5 6" key="1">
    <citation type="submission" date="2018-10" db="EMBL/GenBank/DDBJ databases">
        <authorList>
            <person name="Zhang X."/>
        </authorList>
    </citation>
    <scope>NUCLEOTIDE SEQUENCE [LARGE SCALE GENOMIC DNA]</scope>
    <source>
        <strain evidence="5 6">SK-G1</strain>
    </source>
</reference>
<dbReference type="Pfam" id="PF02906">
    <property type="entry name" value="Fe_hyd_lg_C"/>
    <property type="match status" value="1"/>
</dbReference>
<name>A0A3G2R3G6_9FIRM</name>
<dbReference type="EMBL" id="CP033169">
    <property type="protein sequence ID" value="AYO30023.1"/>
    <property type="molecule type" value="Genomic_DNA"/>
</dbReference>
<keyword evidence="1" id="KW-0479">Metal-binding</keyword>